<dbReference type="EMBL" id="MHSL01000025">
    <property type="protein sequence ID" value="OHA43349.1"/>
    <property type="molecule type" value="Genomic_DNA"/>
</dbReference>
<organism evidence="1 2">
    <name type="scientific">Candidatus Taylorbacteria bacterium RIFCSPLOWO2_12_FULL_44_15c</name>
    <dbReference type="NCBI Taxonomy" id="1802333"/>
    <lineage>
        <taxon>Bacteria</taxon>
        <taxon>Candidatus Tayloriibacteriota</taxon>
    </lineage>
</organism>
<reference evidence="1 2" key="1">
    <citation type="journal article" date="2016" name="Nat. Commun.">
        <title>Thousands of microbial genomes shed light on interconnected biogeochemical processes in an aquifer system.</title>
        <authorList>
            <person name="Anantharaman K."/>
            <person name="Brown C.T."/>
            <person name="Hug L.A."/>
            <person name="Sharon I."/>
            <person name="Castelle C.J."/>
            <person name="Probst A.J."/>
            <person name="Thomas B.C."/>
            <person name="Singh A."/>
            <person name="Wilkins M.J."/>
            <person name="Karaoz U."/>
            <person name="Brodie E.L."/>
            <person name="Williams K.H."/>
            <person name="Hubbard S.S."/>
            <person name="Banfield J.F."/>
        </authorList>
    </citation>
    <scope>NUCLEOTIDE SEQUENCE [LARGE SCALE GENOMIC DNA]</scope>
</reference>
<accession>A0A1G2P6K2</accession>
<protein>
    <submittedName>
        <fullName evidence="1">Uncharacterized protein</fullName>
    </submittedName>
</protein>
<evidence type="ECO:0000313" key="2">
    <source>
        <dbReference type="Proteomes" id="UP000176355"/>
    </source>
</evidence>
<gene>
    <name evidence="1" type="ORF">A3G03_03220</name>
</gene>
<comment type="caution">
    <text evidence="1">The sequence shown here is derived from an EMBL/GenBank/DDBJ whole genome shotgun (WGS) entry which is preliminary data.</text>
</comment>
<name>A0A1G2P6K2_9BACT</name>
<dbReference type="Proteomes" id="UP000176355">
    <property type="component" value="Unassembled WGS sequence"/>
</dbReference>
<proteinExistence type="predicted"/>
<evidence type="ECO:0000313" key="1">
    <source>
        <dbReference type="EMBL" id="OHA43349.1"/>
    </source>
</evidence>
<sequence>MNCEVLHKEYSQLKTKVHAVVNGSQRGKPYEYIDYKDVLKIKELATELTLRCKNFVKKLSAADRYDLKKDVDD</sequence>
<dbReference type="STRING" id="1802333.A3G03_03220"/>
<dbReference type="AlphaFoldDB" id="A0A1G2P6K2"/>